<reference evidence="1" key="1">
    <citation type="submission" date="2014-09" db="EMBL/GenBank/DDBJ databases">
        <authorList>
            <person name="Magalhaes I.L.F."/>
            <person name="Oliveira U."/>
            <person name="Santos F.R."/>
            <person name="Vidigal T.H.D.A."/>
            <person name="Brescovit A.D."/>
            <person name="Santos A.J."/>
        </authorList>
    </citation>
    <scope>NUCLEOTIDE SEQUENCE</scope>
    <source>
        <tissue evidence="1">Shoot tissue taken approximately 20 cm above the soil surface</tissue>
    </source>
</reference>
<reference evidence="1" key="2">
    <citation type="journal article" date="2015" name="Data Brief">
        <title>Shoot transcriptome of the giant reed, Arundo donax.</title>
        <authorList>
            <person name="Barrero R.A."/>
            <person name="Guerrero F.D."/>
            <person name="Moolhuijzen P."/>
            <person name="Goolsby J.A."/>
            <person name="Tidwell J."/>
            <person name="Bellgard S.E."/>
            <person name="Bellgard M.I."/>
        </authorList>
    </citation>
    <scope>NUCLEOTIDE SEQUENCE</scope>
    <source>
        <tissue evidence="1">Shoot tissue taken approximately 20 cm above the soil surface</tissue>
    </source>
</reference>
<sequence length="45" mass="5359">MTKNRDNFYCKIYKFTIFSYIMDQFSSSTSFQTSSPWNNHPPSNP</sequence>
<organism evidence="1">
    <name type="scientific">Arundo donax</name>
    <name type="common">Giant reed</name>
    <name type="synonym">Donax arundinaceus</name>
    <dbReference type="NCBI Taxonomy" id="35708"/>
    <lineage>
        <taxon>Eukaryota</taxon>
        <taxon>Viridiplantae</taxon>
        <taxon>Streptophyta</taxon>
        <taxon>Embryophyta</taxon>
        <taxon>Tracheophyta</taxon>
        <taxon>Spermatophyta</taxon>
        <taxon>Magnoliopsida</taxon>
        <taxon>Liliopsida</taxon>
        <taxon>Poales</taxon>
        <taxon>Poaceae</taxon>
        <taxon>PACMAD clade</taxon>
        <taxon>Arundinoideae</taxon>
        <taxon>Arundineae</taxon>
        <taxon>Arundo</taxon>
    </lineage>
</organism>
<accession>A0A0A8ZK43</accession>
<dbReference type="EMBL" id="GBRH01259842">
    <property type="protein sequence ID" value="JAD38053.1"/>
    <property type="molecule type" value="Transcribed_RNA"/>
</dbReference>
<evidence type="ECO:0000313" key="1">
    <source>
        <dbReference type="EMBL" id="JAD38053.1"/>
    </source>
</evidence>
<dbReference type="AlphaFoldDB" id="A0A0A8ZK43"/>
<name>A0A0A8ZK43_ARUDO</name>
<proteinExistence type="predicted"/>
<protein>
    <submittedName>
        <fullName evidence="1">Uncharacterized protein</fullName>
    </submittedName>
</protein>